<keyword evidence="1" id="KW-0614">Plasmid</keyword>
<accession>I3TST7</accession>
<dbReference type="AlphaFoldDB" id="I3TST7"/>
<name>I3TST7_TISMK</name>
<dbReference type="KEGG" id="tmo:TMO_a0422"/>
<organism evidence="1 2">
    <name type="scientific">Tistrella mobilis (strain KA081020-065)</name>
    <dbReference type="NCBI Taxonomy" id="1110502"/>
    <lineage>
        <taxon>Bacteria</taxon>
        <taxon>Pseudomonadati</taxon>
        <taxon>Pseudomonadota</taxon>
        <taxon>Alphaproteobacteria</taxon>
        <taxon>Geminicoccales</taxon>
        <taxon>Geminicoccaceae</taxon>
        <taxon>Tistrella</taxon>
    </lineage>
</organism>
<gene>
    <name evidence="1" type="ordered locus">TMO_a0422</name>
</gene>
<sequence>MTEKDRSACVADRSPLYWSEMMQMNAKPVTTAASVRGVWSRPELEVLSIDETAIGAGVVNDGSGQS</sequence>
<proteinExistence type="predicted"/>
<evidence type="ECO:0000313" key="1">
    <source>
        <dbReference type="EMBL" id="AFK55825.1"/>
    </source>
</evidence>
<dbReference type="Proteomes" id="UP000005258">
    <property type="component" value="Plasmid pTM1"/>
</dbReference>
<keyword evidence="2" id="KW-1185">Reference proteome</keyword>
<dbReference type="EMBL" id="CP003237">
    <property type="protein sequence ID" value="AFK55825.1"/>
    <property type="molecule type" value="Genomic_DNA"/>
</dbReference>
<geneLocation type="plasmid" evidence="1 2">
    <name>pTM1</name>
</geneLocation>
<dbReference type="HOGENOM" id="CLU_2829970_0_0_5"/>
<evidence type="ECO:0000313" key="2">
    <source>
        <dbReference type="Proteomes" id="UP000005258"/>
    </source>
</evidence>
<reference evidence="1 2" key="1">
    <citation type="journal article" date="2012" name="J. Am. Chem. Soc.">
        <title>Bacterial biosynthesis and maturation of the didemnin anti-cancer agents.</title>
        <authorList>
            <person name="Xu Y."/>
            <person name="Kersten R.D."/>
            <person name="Nam S.J."/>
            <person name="Lu L."/>
            <person name="Al-Suwailem A.M."/>
            <person name="Zheng H."/>
            <person name="Fenical W."/>
            <person name="Dorrestein P.C."/>
            <person name="Moore B.S."/>
            <person name="Qian P.Y."/>
        </authorList>
    </citation>
    <scope>NUCLEOTIDE SEQUENCE [LARGE SCALE GENOMIC DNA]</scope>
    <source>
        <strain evidence="1 2">KA081020-065</strain>
    </source>
</reference>
<protein>
    <submittedName>
        <fullName evidence="1">Uncharacterized protein</fullName>
    </submittedName>
</protein>